<dbReference type="OrthoDB" id="8948833at2759"/>
<feature type="transmembrane region" description="Helical" evidence="1">
    <location>
        <begin position="113"/>
        <end position="135"/>
    </location>
</feature>
<evidence type="ECO:0000313" key="4">
    <source>
        <dbReference type="Proteomes" id="UP000327468"/>
    </source>
</evidence>
<protein>
    <recommendedName>
        <fullName evidence="5">Transmembrane protein 109-like</fullName>
    </recommendedName>
</protein>
<keyword evidence="2" id="KW-0732">Signal</keyword>
<evidence type="ECO:0000256" key="2">
    <source>
        <dbReference type="SAM" id="SignalP"/>
    </source>
</evidence>
<dbReference type="GO" id="GO:0071480">
    <property type="term" value="P:cellular response to gamma radiation"/>
    <property type="evidence" value="ECO:0007669"/>
    <property type="project" value="InterPro"/>
</dbReference>
<dbReference type="InterPro" id="IPR039492">
    <property type="entry name" value="TMEM109"/>
</dbReference>
<reference evidence="3 4" key="1">
    <citation type="submission" date="2019-06" db="EMBL/GenBank/DDBJ databases">
        <title>A chromosome-scale genome assembly of the striped catfish, Pangasianodon hypophthalmus.</title>
        <authorList>
            <person name="Wen M."/>
            <person name="Zahm M."/>
            <person name="Roques C."/>
            <person name="Cabau C."/>
            <person name="Klopp C."/>
            <person name="Donnadieu C."/>
            <person name="Jouanno E."/>
            <person name="Avarre J.-C."/>
            <person name="Campet M."/>
            <person name="Ha T.T.T."/>
            <person name="Dugue R."/>
            <person name="Lampietro C."/>
            <person name="Louis A."/>
            <person name="Herpin A."/>
            <person name="Echchiki A."/>
            <person name="Berthelot C."/>
            <person name="Parey E."/>
            <person name="Roest-Crollius H."/>
            <person name="Braasch I."/>
            <person name="Postlethwait J."/>
            <person name="Bobe J."/>
            <person name="Montfort J."/>
            <person name="Bouchez O."/>
            <person name="Begum T."/>
            <person name="Schartl M."/>
            <person name="Guiguen Y."/>
        </authorList>
    </citation>
    <scope>NUCLEOTIDE SEQUENCE [LARGE SCALE GENOMIC DNA]</scope>
    <source>
        <strain evidence="3 4">Indonesia</strain>
        <tissue evidence="3">Blood</tissue>
    </source>
</reference>
<feature type="transmembrane region" description="Helical" evidence="1">
    <location>
        <begin position="142"/>
        <end position="158"/>
    </location>
</feature>
<gene>
    <name evidence="3" type="ORF">PHYPO_G00175970</name>
</gene>
<accession>A0A5N5PRQ6</accession>
<sequence length="218" mass="23592">MARFLVMVVFILSTLTLERVCAVSETVSSVWQSAHSAVKSLGDDAHSYLVSLLGKQTVDTLLKTIEDAIKLTSQTAAHALNVAAAYITDFLGGAGIDAKLPVKRFTPEGVVFVAQWALLAVLGYWLLSLAVCLLASVVRRTLFLLKVAFAIATFGLIVSDSGASAETTAMRLAGLVFACVLLGIGPSFFRGDANAHLEQKVHVLERRLREMERKRKEE</sequence>
<dbReference type="PANTHER" id="PTHR14550:SF2">
    <property type="entry name" value="TRANSMEMBRANE PROTEIN 109"/>
    <property type="match status" value="1"/>
</dbReference>
<comment type="caution">
    <text evidence="3">The sequence shown here is derived from an EMBL/GenBank/DDBJ whole genome shotgun (WGS) entry which is preliminary data.</text>
</comment>
<dbReference type="EMBL" id="VFJC01000004">
    <property type="protein sequence ID" value="KAB5581456.1"/>
    <property type="molecule type" value="Genomic_DNA"/>
</dbReference>
<keyword evidence="1" id="KW-0812">Transmembrane</keyword>
<proteinExistence type="predicted"/>
<feature type="signal peptide" evidence="2">
    <location>
        <begin position="1"/>
        <end position="22"/>
    </location>
</feature>
<evidence type="ECO:0000256" key="1">
    <source>
        <dbReference type="SAM" id="Phobius"/>
    </source>
</evidence>
<dbReference type="Pfam" id="PF14965">
    <property type="entry name" value="BRI3BP"/>
    <property type="match status" value="1"/>
</dbReference>
<dbReference type="PANTHER" id="PTHR14550">
    <property type="entry name" value="TRANSMEMBRANE PROTEIN 109"/>
    <property type="match status" value="1"/>
</dbReference>
<evidence type="ECO:0008006" key="5">
    <source>
        <dbReference type="Google" id="ProtNLM"/>
    </source>
</evidence>
<dbReference type="AlphaFoldDB" id="A0A5N5PRQ6"/>
<keyword evidence="1" id="KW-1133">Transmembrane helix</keyword>
<keyword evidence="4" id="KW-1185">Reference proteome</keyword>
<feature type="transmembrane region" description="Helical" evidence="1">
    <location>
        <begin position="170"/>
        <end position="189"/>
    </location>
</feature>
<name>A0A5N5PRQ6_PANHP</name>
<organism evidence="3 4">
    <name type="scientific">Pangasianodon hypophthalmus</name>
    <name type="common">Striped catfish</name>
    <name type="synonym">Helicophagus hypophthalmus</name>
    <dbReference type="NCBI Taxonomy" id="310915"/>
    <lineage>
        <taxon>Eukaryota</taxon>
        <taxon>Metazoa</taxon>
        <taxon>Chordata</taxon>
        <taxon>Craniata</taxon>
        <taxon>Vertebrata</taxon>
        <taxon>Euteleostomi</taxon>
        <taxon>Actinopterygii</taxon>
        <taxon>Neopterygii</taxon>
        <taxon>Teleostei</taxon>
        <taxon>Ostariophysi</taxon>
        <taxon>Siluriformes</taxon>
        <taxon>Pangasiidae</taxon>
        <taxon>Pangasianodon</taxon>
    </lineage>
</organism>
<feature type="chain" id="PRO_5024282605" description="Transmembrane protein 109-like" evidence="2">
    <location>
        <begin position="23"/>
        <end position="218"/>
    </location>
</feature>
<dbReference type="GO" id="GO:0042771">
    <property type="term" value="P:intrinsic apoptotic signaling pathway in response to DNA damage by p53 class mediator"/>
    <property type="evidence" value="ECO:0007669"/>
    <property type="project" value="TreeGrafter"/>
</dbReference>
<evidence type="ECO:0000313" key="3">
    <source>
        <dbReference type="EMBL" id="KAB5581456.1"/>
    </source>
</evidence>
<dbReference type="Proteomes" id="UP000327468">
    <property type="component" value="Chromosome 3"/>
</dbReference>
<keyword evidence="1" id="KW-0472">Membrane</keyword>